<dbReference type="RefSeq" id="WP_382390001.1">
    <property type="nucleotide sequence ID" value="NZ_JBHUNA010000001.1"/>
</dbReference>
<evidence type="ECO:0000256" key="5">
    <source>
        <dbReference type="ARBA" id="ARBA00023004"/>
    </source>
</evidence>
<dbReference type="GO" id="GO:0008803">
    <property type="term" value="F:bis(5'-nucleosyl)-tetraphosphatase (symmetrical) activity"/>
    <property type="evidence" value="ECO:0007669"/>
    <property type="project" value="UniProtKB-EC"/>
</dbReference>
<dbReference type="SMART" id="SM00471">
    <property type="entry name" value="HDc"/>
    <property type="match status" value="1"/>
</dbReference>
<dbReference type="NCBIfam" id="TIGR00488">
    <property type="entry name" value="bis(5'-nucleosyl)-tetraphosphatase (symmetrical) YqeK"/>
    <property type="match status" value="1"/>
</dbReference>
<protein>
    <recommendedName>
        <fullName evidence="1">bis(5'-nucleosyl)-tetraphosphatase (symmetrical)</fullName>
        <ecNumber evidence="1">3.6.1.41</ecNumber>
    </recommendedName>
</protein>
<keyword evidence="4 8" id="KW-0378">Hydrolase</keyword>
<accession>A0ABW5V1F1</accession>
<evidence type="ECO:0000256" key="3">
    <source>
        <dbReference type="ARBA" id="ARBA00022741"/>
    </source>
</evidence>
<dbReference type="InterPro" id="IPR003607">
    <property type="entry name" value="HD/PDEase_dom"/>
</dbReference>
<dbReference type="PANTHER" id="PTHR35795">
    <property type="entry name" value="SLR1885 PROTEIN"/>
    <property type="match status" value="1"/>
</dbReference>
<dbReference type="InterPro" id="IPR006674">
    <property type="entry name" value="HD_domain"/>
</dbReference>
<dbReference type="Proteomes" id="UP001597502">
    <property type="component" value="Unassembled WGS sequence"/>
</dbReference>
<evidence type="ECO:0000256" key="2">
    <source>
        <dbReference type="ARBA" id="ARBA00022723"/>
    </source>
</evidence>
<name>A0ABW5V1F1_9BACI</name>
<dbReference type="PROSITE" id="PS51831">
    <property type="entry name" value="HD"/>
    <property type="match status" value="1"/>
</dbReference>
<keyword evidence="9" id="KW-1185">Reference proteome</keyword>
<evidence type="ECO:0000256" key="4">
    <source>
        <dbReference type="ARBA" id="ARBA00022801"/>
    </source>
</evidence>
<dbReference type="Gene3D" id="1.10.3210.10">
    <property type="entry name" value="Hypothetical protein af1432"/>
    <property type="match status" value="1"/>
</dbReference>
<dbReference type="PANTHER" id="PTHR35795:SF1">
    <property type="entry name" value="BIS(5'-NUCLEOSYL)-TETRAPHOSPHATASE, SYMMETRICAL"/>
    <property type="match status" value="1"/>
</dbReference>
<comment type="catalytic activity">
    <reaction evidence="6">
        <text>P(1),P(4)-bis(5'-adenosyl) tetraphosphate + H2O = 2 ADP + 2 H(+)</text>
        <dbReference type="Rhea" id="RHEA:24252"/>
        <dbReference type="ChEBI" id="CHEBI:15377"/>
        <dbReference type="ChEBI" id="CHEBI:15378"/>
        <dbReference type="ChEBI" id="CHEBI:58141"/>
        <dbReference type="ChEBI" id="CHEBI:456216"/>
        <dbReference type="EC" id="3.6.1.41"/>
    </reaction>
</comment>
<evidence type="ECO:0000313" key="8">
    <source>
        <dbReference type="EMBL" id="MFD2759483.1"/>
    </source>
</evidence>
<feature type="domain" description="HD" evidence="7">
    <location>
        <begin position="18"/>
        <end position="132"/>
    </location>
</feature>
<sequence>MKKDEAIQIVKPHLKQERFEHTLRVADTAVRLAEKYGGSLEKVELAAILHDYAKYFPLEDMQQIISESDLSDDLLDYHHELWHGPAASVLVKRRHGVMDTDIQNAIHYHTTGRASMSKMEMIIFVADYIEPGRSFPGVDEVRETAETNLHRAAWMALRNTIQFLVDKHATVYPDTFYAYNDLTKRLNAGGNDNS</sequence>
<gene>
    <name evidence="8" type="primary">yqeK</name>
    <name evidence="8" type="ORF">ACFSUO_00580</name>
</gene>
<proteinExistence type="predicted"/>
<dbReference type="InterPro" id="IPR051094">
    <property type="entry name" value="Diverse_Catalytic_Enzymes"/>
</dbReference>
<evidence type="ECO:0000256" key="1">
    <source>
        <dbReference type="ARBA" id="ARBA00012506"/>
    </source>
</evidence>
<evidence type="ECO:0000313" key="9">
    <source>
        <dbReference type="Proteomes" id="UP001597502"/>
    </source>
</evidence>
<dbReference type="SUPFAM" id="SSF109604">
    <property type="entry name" value="HD-domain/PDEase-like"/>
    <property type="match status" value="1"/>
</dbReference>
<comment type="caution">
    <text evidence="8">The sequence shown here is derived from an EMBL/GenBank/DDBJ whole genome shotgun (WGS) entry which is preliminary data.</text>
</comment>
<dbReference type="EMBL" id="JBHUNA010000001">
    <property type="protein sequence ID" value="MFD2759483.1"/>
    <property type="molecule type" value="Genomic_DNA"/>
</dbReference>
<dbReference type="EC" id="3.6.1.41" evidence="1"/>
<dbReference type="CDD" id="cd00077">
    <property type="entry name" value="HDc"/>
    <property type="match status" value="1"/>
</dbReference>
<keyword evidence="3" id="KW-0547">Nucleotide-binding</keyword>
<dbReference type="Pfam" id="PF01966">
    <property type="entry name" value="HD"/>
    <property type="match status" value="1"/>
</dbReference>
<reference evidence="9" key="1">
    <citation type="journal article" date="2019" name="Int. J. Syst. Evol. Microbiol.">
        <title>The Global Catalogue of Microorganisms (GCM) 10K type strain sequencing project: providing services to taxonomists for standard genome sequencing and annotation.</title>
        <authorList>
            <consortium name="The Broad Institute Genomics Platform"/>
            <consortium name="The Broad Institute Genome Sequencing Center for Infectious Disease"/>
            <person name="Wu L."/>
            <person name="Ma J."/>
        </authorList>
    </citation>
    <scope>NUCLEOTIDE SEQUENCE [LARGE SCALE GENOMIC DNA]</scope>
    <source>
        <strain evidence="9">TISTR 1535</strain>
    </source>
</reference>
<keyword evidence="2" id="KW-0479">Metal-binding</keyword>
<evidence type="ECO:0000256" key="6">
    <source>
        <dbReference type="ARBA" id="ARBA00049417"/>
    </source>
</evidence>
<evidence type="ECO:0000259" key="7">
    <source>
        <dbReference type="PROSITE" id="PS51831"/>
    </source>
</evidence>
<organism evidence="8 9">
    <name type="scientific">Lentibacillus juripiscarius</name>
    <dbReference type="NCBI Taxonomy" id="257446"/>
    <lineage>
        <taxon>Bacteria</taxon>
        <taxon>Bacillati</taxon>
        <taxon>Bacillota</taxon>
        <taxon>Bacilli</taxon>
        <taxon>Bacillales</taxon>
        <taxon>Bacillaceae</taxon>
        <taxon>Lentibacillus</taxon>
    </lineage>
</organism>
<dbReference type="InterPro" id="IPR005249">
    <property type="entry name" value="YqeK"/>
</dbReference>
<keyword evidence="5" id="KW-0408">Iron</keyword>